<keyword evidence="2" id="KW-1185">Reference proteome</keyword>
<gene>
    <name evidence="1" type="ORF">MKZ38_004017</name>
</gene>
<evidence type="ECO:0000313" key="2">
    <source>
        <dbReference type="Proteomes" id="UP001201980"/>
    </source>
</evidence>
<organism evidence="1 2">
    <name type="scientific">Zalerion maritima</name>
    <dbReference type="NCBI Taxonomy" id="339359"/>
    <lineage>
        <taxon>Eukaryota</taxon>
        <taxon>Fungi</taxon>
        <taxon>Dikarya</taxon>
        <taxon>Ascomycota</taxon>
        <taxon>Pezizomycotina</taxon>
        <taxon>Sordariomycetes</taxon>
        <taxon>Lulworthiomycetidae</taxon>
        <taxon>Lulworthiales</taxon>
        <taxon>Lulworthiaceae</taxon>
        <taxon>Zalerion</taxon>
    </lineage>
</organism>
<sequence length="68" mass="7204">MTSAKLCHSGAIVRASGRPKILEAVLDHAADDLPDDGDGQAQPKYGVYSFHSRVHQNGIGRGGRMEGT</sequence>
<dbReference type="EMBL" id="JAKWBI020000237">
    <property type="protein sequence ID" value="KAJ2898292.1"/>
    <property type="molecule type" value="Genomic_DNA"/>
</dbReference>
<protein>
    <submittedName>
        <fullName evidence="1">Uncharacterized protein</fullName>
    </submittedName>
</protein>
<evidence type="ECO:0000313" key="1">
    <source>
        <dbReference type="EMBL" id="KAJ2898292.1"/>
    </source>
</evidence>
<dbReference type="Proteomes" id="UP001201980">
    <property type="component" value="Unassembled WGS sequence"/>
</dbReference>
<proteinExistence type="predicted"/>
<reference evidence="1" key="1">
    <citation type="submission" date="2022-07" db="EMBL/GenBank/DDBJ databases">
        <title>Draft genome sequence of Zalerion maritima ATCC 34329, a (micro)plastics degrading marine fungus.</title>
        <authorList>
            <person name="Paco A."/>
            <person name="Goncalves M.F.M."/>
            <person name="Rocha-Santos T.A.P."/>
            <person name="Alves A."/>
        </authorList>
    </citation>
    <scope>NUCLEOTIDE SEQUENCE</scope>
    <source>
        <strain evidence="1">ATCC 34329</strain>
    </source>
</reference>
<name>A0AAD5RM30_9PEZI</name>
<dbReference type="AlphaFoldDB" id="A0AAD5RM30"/>
<comment type="caution">
    <text evidence="1">The sequence shown here is derived from an EMBL/GenBank/DDBJ whole genome shotgun (WGS) entry which is preliminary data.</text>
</comment>
<accession>A0AAD5RM30</accession>